<proteinExistence type="predicted"/>
<comment type="caution">
    <text evidence="1">The sequence shown here is derived from an EMBL/GenBank/DDBJ whole genome shotgun (WGS) entry which is preliminary data.</text>
</comment>
<dbReference type="InParanoid" id="M7XAU0"/>
<gene>
    <name evidence="1" type="ORF">C943_01584</name>
</gene>
<name>M7XAU0_9BACT</name>
<reference evidence="1" key="1">
    <citation type="submission" date="2013-01" db="EMBL/GenBank/DDBJ databases">
        <title>Genome assembly of Mariniradius saccharolyticus AK6.</title>
        <authorList>
            <person name="Vaidya B."/>
            <person name="Khatri I."/>
            <person name="Tanuku N.R.S."/>
            <person name="Subramanian S."/>
            <person name="Pinnaka A."/>
        </authorList>
    </citation>
    <scope>NUCLEOTIDE SEQUENCE [LARGE SCALE GENOMIC DNA]</scope>
    <source>
        <strain evidence="1">AK6</strain>
    </source>
</reference>
<evidence type="ECO:0000313" key="1">
    <source>
        <dbReference type="EMBL" id="EMS32019.1"/>
    </source>
</evidence>
<dbReference type="AlphaFoldDB" id="M7XAU0"/>
<keyword evidence="2" id="KW-1185">Reference proteome</keyword>
<dbReference type="EMBL" id="AMZY02000015">
    <property type="protein sequence ID" value="EMS32019.1"/>
    <property type="molecule type" value="Genomic_DNA"/>
</dbReference>
<accession>M7XAU0</accession>
<organism evidence="1 2">
    <name type="scientific">Mariniradius saccharolyticus AK6</name>
    <dbReference type="NCBI Taxonomy" id="1239962"/>
    <lineage>
        <taxon>Bacteria</taxon>
        <taxon>Pseudomonadati</taxon>
        <taxon>Bacteroidota</taxon>
        <taxon>Cytophagia</taxon>
        <taxon>Cytophagales</taxon>
        <taxon>Cyclobacteriaceae</taxon>
        <taxon>Mariniradius</taxon>
    </lineage>
</organism>
<sequence>MGQAGKNTGPSGGVAAELGVGQLSGLVMIQAAGLSQLSLRPLVVYVWARLGRKVVNKQNIAKIATMNVGPILDPLLLICSQ</sequence>
<dbReference type="Proteomes" id="UP000010953">
    <property type="component" value="Unassembled WGS sequence"/>
</dbReference>
<evidence type="ECO:0000313" key="2">
    <source>
        <dbReference type="Proteomes" id="UP000010953"/>
    </source>
</evidence>
<protein>
    <submittedName>
        <fullName evidence="1">Uncharacterized protein</fullName>
    </submittedName>
</protein>